<dbReference type="EMBL" id="CAJHUC010002536">
    <property type="protein sequence ID" value="CAD7703944.1"/>
    <property type="molecule type" value="Genomic_DNA"/>
</dbReference>
<proteinExistence type="inferred from homology"/>
<evidence type="ECO:0000256" key="3">
    <source>
        <dbReference type="ARBA" id="ARBA00022574"/>
    </source>
</evidence>
<dbReference type="PROSITE" id="PS00678">
    <property type="entry name" value="WD_REPEATS_1"/>
    <property type="match status" value="2"/>
</dbReference>
<dbReference type="SMART" id="SM00320">
    <property type="entry name" value="WD40"/>
    <property type="match status" value="6"/>
</dbReference>
<dbReference type="InterPro" id="IPR050459">
    <property type="entry name" value="WD_repeat_RBAP46/RBAP48/MSI1"/>
</dbReference>
<organism evidence="10 11">
    <name type="scientific">Ostreobium quekettii</name>
    <dbReference type="NCBI Taxonomy" id="121088"/>
    <lineage>
        <taxon>Eukaryota</taxon>
        <taxon>Viridiplantae</taxon>
        <taxon>Chlorophyta</taxon>
        <taxon>core chlorophytes</taxon>
        <taxon>Ulvophyceae</taxon>
        <taxon>TCBD clade</taxon>
        <taxon>Bryopsidales</taxon>
        <taxon>Ostreobineae</taxon>
        <taxon>Ostreobiaceae</taxon>
        <taxon>Ostreobium</taxon>
    </lineage>
</organism>
<dbReference type="PANTHER" id="PTHR22850">
    <property type="entry name" value="WD40 REPEAT FAMILY"/>
    <property type="match status" value="1"/>
</dbReference>
<dbReference type="SUPFAM" id="SSF50978">
    <property type="entry name" value="WD40 repeat-like"/>
    <property type="match status" value="1"/>
</dbReference>
<reference evidence="10" key="1">
    <citation type="submission" date="2020-12" db="EMBL/GenBank/DDBJ databases">
        <authorList>
            <person name="Iha C."/>
        </authorList>
    </citation>
    <scope>NUCLEOTIDE SEQUENCE</scope>
</reference>
<feature type="compositionally biased region" description="Basic and acidic residues" evidence="8">
    <location>
        <begin position="93"/>
        <end position="104"/>
    </location>
</feature>
<evidence type="ECO:0000259" key="9">
    <source>
        <dbReference type="Pfam" id="PF12265"/>
    </source>
</evidence>
<accession>A0A8S1J9E1</accession>
<evidence type="ECO:0000313" key="11">
    <source>
        <dbReference type="Proteomes" id="UP000708148"/>
    </source>
</evidence>
<dbReference type="PROSITE" id="PS50082">
    <property type="entry name" value="WD_REPEATS_2"/>
    <property type="match status" value="4"/>
</dbReference>
<feature type="repeat" description="WD" evidence="7">
    <location>
        <begin position="173"/>
        <end position="208"/>
    </location>
</feature>
<evidence type="ECO:0000256" key="4">
    <source>
        <dbReference type="ARBA" id="ARBA00022737"/>
    </source>
</evidence>
<feature type="region of interest" description="Disordered" evidence="8">
    <location>
        <begin position="93"/>
        <end position="116"/>
    </location>
</feature>
<dbReference type="AlphaFoldDB" id="A0A8S1J9E1"/>
<evidence type="ECO:0000256" key="7">
    <source>
        <dbReference type="PROSITE-ProRule" id="PRU00221"/>
    </source>
</evidence>
<protein>
    <recommendedName>
        <fullName evidence="9">Histone-binding protein RBBP4-like N-terminal domain-containing protein</fullName>
    </recommendedName>
</protein>
<evidence type="ECO:0000256" key="5">
    <source>
        <dbReference type="ARBA" id="ARBA00022853"/>
    </source>
</evidence>
<feature type="repeat" description="WD" evidence="7">
    <location>
        <begin position="223"/>
        <end position="258"/>
    </location>
</feature>
<dbReference type="PROSITE" id="PS50294">
    <property type="entry name" value="WD_REPEATS_REGION"/>
    <property type="match status" value="3"/>
</dbReference>
<keyword evidence="6" id="KW-0539">Nucleus</keyword>
<dbReference type="GO" id="GO:0005634">
    <property type="term" value="C:nucleus"/>
    <property type="evidence" value="ECO:0007669"/>
    <property type="project" value="UniProtKB-SubCell"/>
</dbReference>
<dbReference type="InterPro" id="IPR022052">
    <property type="entry name" value="Histone-bd_RBBP4-like_N"/>
</dbReference>
<dbReference type="FunFam" id="2.130.10.10:FF:000512">
    <property type="entry name" value="WD-40 repeat-containing protein MSI1"/>
    <property type="match status" value="1"/>
</dbReference>
<evidence type="ECO:0000256" key="8">
    <source>
        <dbReference type="SAM" id="MobiDB-lite"/>
    </source>
</evidence>
<keyword evidence="3 7" id="KW-0853">WD repeat</keyword>
<dbReference type="Pfam" id="PF00400">
    <property type="entry name" value="WD40"/>
    <property type="match status" value="5"/>
</dbReference>
<comment type="subcellular location">
    <subcellularLocation>
        <location evidence="1">Nucleus</location>
    </subcellularLocation>
</comment>
<dbReference type="Gene3D" id="2.130.10.10">
    <property type="entry name" value="YVTN repeat-like/Quinoprotein amine dehydrogenase"/>
    <property type="match status" value="1"/>
</dbReference>
<keyword evidence="5" id="KW-0156">Chromatin regulator</keyword>
<dbReference type="Pfam" id="PF12265">
    <property type="entry name" value="CAF1C_H4-bd"/>
    <property type="match status" value="1"/>
</dbReference>
<dbReference type="GO" id="GO:0006325">
    <property type="term" value="P:chromatin organization"/>
    <property type="evidence" value="ECO:0007669"/>
    <property type="project" value="UniProtKB-KW"/>
</dbReference>
<evidence type="ECO:0000256" key="2">
    <source>
        <dbReference type="ARBA" id="ARBA00009341"/>
    </source>
</evidence>
<dbReference type="InterPro" id="IPR020472">
    <property type="entry name" value="WD40_PAC1"/>
</dbReference>
<evidence type="ECO:0000256" key="1">
    <source>
        <dbReference type="ARBA" id="ARBA00004123"/>
    </source>
</evidence>
<feature type="repeat" description="WD" evidence="7">
    <location>
        <begin position="313"/>
        <end position="355"/>
    </location>
</feature>
<dbReference type="InterPro" id="IPR015943">
    <property type="entry name" value="WD40/YVTN_repeat-like_dom_sf"/>
</dbReference>
<keyword evidence="4" id="KW-0677">Repeat</keyword>
<dbReference type="InterPro" id="IPR019775">
    <property type="entry name" value="WD40_repeat_CS"/>
</dbReference>
<dbReference type="Proteomes" id="UP000708148">
    <property type="component" value="Unassembled WGS sequence"/>
</dbReference>
<evidence type="ECO:0000313" key="10">
    <source>
        <dbReference type="EMBL" id="CAD7703944.1"/>
    </source>
</evidence>
<comment type="caution">
    <text evidence="10">The sequence shown here is derived from an EMBL/GenBank/DDBJ whole genome shotgun (WGS) entry which is preliminary data.</text>
</comment>
<comment type="similarity">
    <text evidence="2">Belongs to the WD repeat RBAP46/RBAP48/MSI1 family.</text>
</comment>
<name>A0A8S1J9E1_9CHLO</name>
<evidence type="ECO:0000256" key="6">
    <source>
        <dbReference type="ARBA" id="ARBA00023242"/>
    </source>
</evidence>
<sequence length="410" mass="46435">MVKDDEEMTDEFEERVLNEEYKTWKKNSAFLYDLVISHALEWPSLTVEWFPDLLCQDNNVSKQRLLLGTHTSGDEQNYVLVVEVSLPLEDTELGARPDEDDKKGVGGFGMAPGKVQPVQQLNHDGEVNRARYMPQNSFMIATKTVHSDVYVFDYSRHPSKPPPGGECRPDLRLTGHESEGYGLAWSPFRQGTLISGSDDRKICLWDINAVTQGNRRLPAKTIYSRHENVVEDVAWHMRNENMFGSVGDDKMVFVWDTRVAPDEGPRFTSRAHDAEVNCIAFNPLNEWLVATGSTDRMVILHDLRKMGPKMHSLIGHSHDVFAVNWNPKEAGVLASCGADRRLLVWDLGKSGNPQTPEEKEEGVPELLFIHGGHTAKVSDFAWNHNNDWVISSVAEDNILQIWQMAEEIRT</sequence>
<feature type="repeat" description="WD" evidence="7">
    <location>
        <begin position="370"/>
        <end position="410"/>
    </location>
</feature>
<feature type="domain" description="Histone-binding protein RBBP4-like N-terminal" evidence="9">
    <location>
        <begin position="19"/>
        <end position="87"/>
    </location>
</feature>
<dbReference type="PRINTS" id="PR00320">
    <property type="entry name" value="GPROTEINBRPT"/>
</dbReference>
<dbReference type="InterPro" id="IPR001680">
    <property type="entry name" value="WD40_rpt"/>
</dbReference>
<gene>
    <name evidence="10" type="ORF">OSTQU699_LOCUS9301</name>
</gene>
<dbReference type="OrthoDB" id="427795at2759"/>
<dbReference type="InterPro" id="IPR036322">
    <property type="entry name" value="WD40_repeat_dom_sf"/>
</dbReference>
<keyword evidence="11" id="KW-1185">Reference proteome</keyword>